<dbReference type="InterPro" id="IPR035979">
    <property type="entry name" value="RBD_domain_sf"/>
</dbReference>
<comment type="caution">
    <text evidence="2">The sequence shown here is derived from an EMBL/GenBank/DDBJ whole genome shotgun (WGS) entry which is preliminary data.</text>
</comment>
<dbReference type="InterPro" id="IPR012677">
    <property type="entry name" value="Nucleotide-bd_a/b_plait_sf"/>
</dbReference>
<organism evidence="2 3">
    <name type="scientific">Brassica carinata</name>
    <name type="common">Ethiopian mustard</name>
    <name type="synonym">Abyssinian cabbage</name>
    <dbReference type="NCBI Taxonomy" id="52824"/>
    <lineage>
        <taxon>Eukaryota</taxon>
        <taxon>Viridiplantae</taxon>
        <taxon>Streptophyta</taxon>
        <taxon>Embryophyta</taxon>
        <taxon>Tracheophyta</taxon>
        <taxon>Spermatophyta</taxon>
        <taxon>Magnoliopsida</taxon>
        <taxon>eudicotyledons</taxon>
        <taxon>Gunneridae</taxon>
        <taxon>Pentapetalae</taxon>
        <taxon>rosids</taxon>
        <taxon>malvids</taxon>
        <taxon>Brassicales</taxon>
        <taxon>Brassicaceae</taxon>
        <taxon>Brassiceae</taxon>
        <taxon>Brassica</taxon>
    </lineage>
</organism>
<gene>
    <name evidence="2" type="ORF">Bca52824_032053</name>
</gene>
<reference evidence="2 3" key="1">
    <citation type="submission" date="2020-02" db="EMBL/GenBank/DDBJ databases">
        <authorList>
            <person name="Ma Q."/>
            <person name="Huang Y."/>
            <person name="Song X."/>
            <person name="Pei D."/>
        </authorList>
    </citation>
    <scope>NUCLEOTIDE SEQUENCE [LARGE SCALE GENOMIC DNA]</scope>
    <source>
        <strain evidence="2">Sxm20200214</strain>
        <tissue evidence="2">Leaf</tissue>
    </source>
</reference>
<feature type="domain" description="RRM" evidence="1">
    <location>
        <begin position="22"/>
        <end position="56"/>
    </location>
</feature>
<sequence>MKLIFLKHKRDINPRILSIWPSTWRPKGFSYVTFSSKEEAVKALLELNRQLVDRRVVIRDTTKVDITFYVELEYFHFFEAAIEGEWLGLTILFIYGLLSFYTRMLLRYCLDSEFDQDLSRHWPGCVCYHQIVLYLEQYRIPSGVKNTTEEVLKYVESIAPSPMS</sequence>
<evidence type="ECO:0000313" key="2">
    <source>
        <dbReference type="EMBL" id="KAG2303402.1"/>
    </source>
</evidence>
<dbReference type="AlphaFoldDB" id="A0A8X7SCC0"/>
<dbReference type="EMBL" id="JAAMPC010000007">
    <property type="protein sequence ID" value="KAG2303402.1"/>
    <property type="molecule type" value="Genomic_DNA"/>
</dbReference>
<dbReference type="SUPFAM" id="SSF54928">
    <property type="entry name" value="RNA-binding domain, RBD"/>
    <property type="match status" value="1"/>
</dbReference>
<dbReference type="Proteomes" id="UP000886595">
    <property type="component" value="Unassembled WGS sequence"/>
</dbReference>
<evidence type="ECO:0000259" key="1">
    <source>
        <dbReference type="Pfam" id="PF00076"/>
    </source>
</evidence>
<protein>
    <recommendedName>
        <fullName evidence="1">RRM domain-containing protein</fullName>
    </recommendedName>
</protein>
<keyword evidence="3" id="KW-1185">Reference proteome</keyword>
<accession>A0A8X7SCC0</accession>
<dbReference type="Gene3D" id="3.30.70.330">
    <property type="match status" value="1"/>
</dbReference>
<dbReference type="GO" id="GO:0003723">
    <property type="term" value="F:RNA binding"/>
    <property type="evidence" value="ECO:0007669"/>
    <property type="project" value="InterPro"/>
</dbReference>
<dbReference type="InterPro" id="IPR000504">
    <property type="entry name" value="RRM_dom"/>
</dbReference>
<dbReference type="OrthoDB" id="439808at2759"/>
<proteinExistence type="predicted"/>
<evidence type="ECO:0000313" key="3">
    <source>
        <dbReference type="Proteomes" id="UP000886595"/>
    </source>
</evidence>
<dbReference type="Pfam" id="PF00076">
    <property type="entry name" value="RRM_1"/>
    <property type="match status" value="1"/>
</dbReference>
<name>A0A8X7SCC0_BRACI</name>